<evidence type="ECO:0000256" key="4">
    <source>
        <dbReference type="ARBA" id="ARBA00022692"/>
    </source>
</evidence>
<feature type="transmembrane region" description="Helical" evidence="7">
    <location>
        <begin position="110"/>
        <end position="129"/>
    </location>
</feature>
<evidence type="ECO:0000256" key="2">
    <source>
        <dbReference type="ARBA" id="ARBA00005262"/>
    </source>
</evidence>
<dbReference type="InterPro" id="IPR003370">
    <property type="entry name" value="Chromate_transpt"/>
</dbReference>
<feature type="transmembrane region" description="Helical" evidence="7">
    <location>
        <begin position="77"/>
        <end position="98"/>
    </location>
</feature>
<gene>
    <name evidence="8" type="ORF">M3P05_16755</name>
</gene>
<sequence length="183" mass="19435">MLVKLFLTFFRLGLLTIGGGYAMLAQLEQELITHHEWLTRDEFLEITAIAQITPGPIAINAATFVGMRMAGTAGSLVASFAVVLPPLIIVGFLAGHLAQWVDDPALHGAFIASRYAAAALILHASIRMLRQGVTSNLGRLLFLAGLATLMFTSLHPLFVIVAGAGTGLLLNMMHCLPGGSSRT</sequence>
<dbReference type="InterPro" id="IPR052518">
    <property type="entry name" value="CHR_Transporter"/>
</dbReference>
<evidence type="ECO:0000313" key="9">
    <source>
        <dbReference type="Proteomes" id="UP001203338"/>
    </source>
</evidence>
<evidence type="ECO:0000313" key="8">
    <source>
        <dbReference type="EMBL" id="MCL6271568.1"/>
    </source>
</evidence>
<evidence type="ECO:0000256" key="6">
    <source>
        <dbReference type="ARBA" id="ARBA00023136"/>
    </source>
</evidence>
<keyword evidence="5 7" id="KW-1133">Transmembrane helix</keyword>
<dbReference type="Proteomes" id="UP001203338">
    <property type="component" value="Unassembled WGS sequence"/>
</dbReference>
<comment type="caution">
    <text evidence="8">The sequence shown here is derived from an EMBL/GenBank/DDBJ whole genome shotgun (WGS) entry which is preliminary data.</text>
</comment>
<evidence type="ECO:0000256" key="5">
    <source>
        <dbReference type="ARBA" id="ARBA00022989"/>
    </source>
</evidence>
<keyword evidence="4 7" id="KW-0812">Transmembrane</keyword>
<feature type="transmembrane region" description="Helical" evidence="7">
    <location>
        <begin position="141"/>
        <end position="164"/>
    </location>
</feature>
<dbReference type="EMBL" id="JAMFLX010000027">
    <property type="protein sequence ID" value="MCL6271568.1"/>
    <property type="molecule type" value="Genomic_DNA"/>
</dbReference>
<dbReference type="RefSeq" id="WP_249701196.1">
    <property type="nucleotide sequence ID" value="NZ_JAMFLX010000027.1"/>
</dbReference>
<evidence type="ECO:0000256" key="7">
    <source>
        <dbReference type="SAM" id="Phobius"/>
    </source>
</evidence>
<dbReference type="PANTHER" id="PTHR43663">
    <property type="entry name" value="CHROMATE TRANSPORT PROTEIN-RELATED"/>
    <property type="match status" value="1"/>
</dbReference>
<evidence type="ECO:0000256" key="1">
    <source>
        <dbReference type="ARBA" id="ARBA00004651"/>
    </source>
</evidence>
<name>A0ABT0PJQ8_9GAMM</name>
<dbReference type="PANTHER" id="PTHR43663:SF1">
    <property type="entry name" value="CHROMATE TRANSPORTER"/>
    <property type="match status" value="1"/>
</dbReference>
<comment type="subcellular location">
    <subcellularLocation>
        <location evidence="1">Cell membrane</location>
        <topology evidence="1">Multi-pass membrane protein</topology>
    </subcellularLocation>
</comment>
<reference evidence="8 9" key="1">
    <citation type="submission" date="2022-05" db="EMBL/GenBank/DDBJ databases">
        <authorList>
            <person name="Park J.-S."/>
        </authorList>
    </citation>
    <scope>NUCLEOTIDE SEQUENCE [LARGE SCALE GENOMIC DNA]</scope>
    <source>
        <strain evidence="8 9">2012CJ34-2</strain>
    </source>
</reference>
<evidence type="ECO:0000256" key="3">
    <source>
        <dbReference type="ARBA" id="ARBA00022475"/>
    </source>
</evidence>
<feature type="transmembrane region" description="Helical" evidence="7">
    <location>
        <begin position="46"/>
        <end position="65"/>
    </location>
</feature>
<protein>
    <submittedName>
        <fullName evidence="8">Chromate transporter</fullName>
    </submittedName>
</protein>
<dbReference type="Pfam" id="PF02417">
    <property type="entry name" value="Chromate_transp"/>
    <property type="match status" value="1"/>
</dbReference>
<proteinExistence type="inferred from homology"/>
<organism evidence="8 9">
    <name type="scientific">Parendozoicomonas callyspongiae</name>
    <dbReference type="NCBI Taxonomy" id="2942213"/>
    <lineage>
        <taxon>Bacteria</taxon>
        <taxon>Pseudomonadati</taxon>
        <taxon>Pseudomonadota</taxon>
        <taxon>Gammaproteobacteria</taxon>
        <taxon>Oceanospirillales</taxon>
        <taxon>Endozoicomonadaceae</taxon>
        <taxon>Parendozoicomonas</taxon>
    </lineage>
</organism>
<accession>A0ABT0PJQ8</accession>
<keyword evidence="3" id="KW-1003">Cell membrane</keyword>
<keyword evidence="9" id="KW-1185">Reference proteome</keyword>
<keyword evidence="6 7" id="KW-0472">Membrane</keyword>
<comment type="similarity">
    <text evidence="2">Belongs to the chromate ion transporter (CHR) (TC 2.A.51) family.</text>
</comment>